<sequence length="91" mass="10691">MNRLEVWKLKEHVCTACGEELEEDAFRLYHRNGDEEDDDPENVDLVCPDCYDGIDKTARGETEDVLVEIEEEMPDAPRERKTLEYLRRSSE</sequence>
<accession>A0A9Q4C5U1</accession>
<protein>
    <recommendedName>
        <fullName evidence="3">HNH endonuclease</fullName>
    </recommendedName>
</protein>
<name>A0A9Q4C5U1_9EURY</name>
<organism evidence="1 2">
    <name type="scientific">Halorutilus salinus</name>
    <dbReference type="NCBI Taxonomy" id="2487751"/>
    <lineage>
        <taxon>Archaea</taxon>
        <taxon>Methanobacteriati</taxon>
        <taxon>Methanobacteriota</taxon>
        <taxon>Stenosarchaea group</taxon>
        <taxon>Halobacteria</taxon>
        <taxon>Halorutilales</taxon>
        <taxon>Halorutilaceae</taxon>
        <taxon>Halorutilus</taxon>
    </lineage>
</organism>
<dbReference type="EMBL" id="RKLV01000005">
    <property type="protein sequence ID" value="MCX2818934.1"/>
    <property type="molecule type" value="Genomic_DNA"/>
</dbReference>
<keyword evidence="2" id="KW-1185">Reference proteome</keyword>
<dbReference type="Proteomes" id="UP001149411">
    <property type="component" value="Unassembled WGS sequence"/>
</dbReference>
<dbReference type="RefSeq" id="WP_266086774.1">
    <property type="nucleotide sequence ID" value="NZ_RKLV01000005.1"/>
</dbReference>
<comment type="caution">
    <text evidence="1">The sequence shown here is derived from an EMBL/GenBank/DDBJ whole genome shotgun (WGS) entry which is preliminary data.</text>
</comment>
<evidence type="ECO:0000313" key="2">
    <source>
        <dbReference type="Proteomes" id="UP001149411"/>
    </source>
</evidence>
<dbReference type="Pfam" id="PF24443">
    <property type="entry name" value="DUF7562"/>
    <property type="match status" value="1"/>
</dbReference>
<dbReference type="InterPro" id="IPR055984">
    <property type="entry name" value="DUF7562"/>
</dbReference>
<gene>
    <name evidence="1" type="ORF">EGH25_06170</name>
</gene>
<proteinExistence type="predicted"/>
<evidence type="ECO:0008006" key="3">
    <source>
        <dbReference type="Google" id="ProtNLM"/>
    </source>
</evidence>
<reference evidence="1" key="1">
    <citation type="submission" date="2022-09" db="EMBL/GenBank/DDBJ databases">
        <title>Haloadaptaus new haloarchaeum isolated from saline soil.</title>
        <authorList>
            <person name="Duran-Viseras A."/>
            <person name="Sanchez-Porro C."/>
            <person name="Ventosa A."/>
        </authorList>
    </citation>
    <scope>NUCLEOTIDE SEQUENCE</scope>
    <source>
        <strain evidence="1">F3-133</strain>
    </source>
</reference>
<dbReference type="AlphaFoldDB" id="A0A9Q4C5U1"/>
<evidence type="ECO:0000313" key="1">
    <source>
        <dbReference type="EMBL" id="MCX2818934.1"/>
    </source>
</evidence>